<gene>
    <name evidence="1" type="ORF">PENTCL1PPCAC_1395</name>
</gene>
<reference evidence="1" key="1">
    <citation type="submission" date="2023-10" db="EMBL/GenBank/DDBJ databases">
        <title>Genome assembly of Pristionchus species.</title>
        <authorList>
            <person name="Yoshida K."/>
            <person name="Sommer R.J."/>
        </authorList>
    </citation>
    <scope>NUCLEOTIDE SEQUENCE</scope>
    <source>
        <strain evidence="1">RS0144</strain>
    </source>
</reference>
<keyword evidence="2" id="KW-1185">Reference proteome</keyword>
<protein>
    <submittedName>
        <fullName evidence="1">Uncharacterized protein</fullName>
    </submittedName>
</protein>
<accession>A0AAV5S9B8</accession>
<organism evidence="1 2">
    <name type="scientific">Pristionchus entomophagus</name>
    <dbReference type="NCBI Taxonomy" id="358040"/>
    <lineage>
        <taxon>Eukaryota</taxon>
        <taxon>Metazoa</taxon>
        <taxon>Ecdysozoa</taxon>
        <taxon>Nematoda</taxon>
        <taxon>Chromadorea</taxon>
        <taxon>Rhabditida</taxon>
        <taxon>Rhabditina</taxon>
        <taxon>Diplogasteromorpha</taxon>
        <taxon>Diplogasteroidea</taxon>
        <taxon>Neodiplogasteridae</taxon>
        <taxon>Pristionchus</taxon>
    </lineage>
</organism>
<dbReference type="AlphaFoldDB" id="A0AAV5S9B8"/>
<comment type="caution">
    <text evidence="1">The sequence shown here is derived from an EMBL/GenBank/DDBJ whole genome shotgun (WGS) entry which is preliminary data.</text>
</comment>
<name>A0AAV5S9B8_9BILA</name>
<proteinExistence type="predicted"/>
<feature type="non-terminal residue" evidence="1">
    <location>
        <position position="1"/>
    </location>
</feature>
<sequence>LAFTILGRRWELSRCSTPPFGTFLPVTEDRLSEVRRSDEGVPGVRLAVCDWLWLEEPLTRLTRVFLRYSLGGLCILDCARASKSSSLSSCRSGLSRWDSCVCNSEVGVSSILSSALLRPVLTVLFFLPRQATVSAASAATAAAASSGAAR</sequence>
<evidence type="ECO:0000313" key="2">
    <source>
        <dbReference type="Proteomes" id="UP001432027"/>
    </source>
</evidence>
<evidence type="ECO:0000313" key="1">
    <source>
        <dbReference type="EMBL" id="GMS79220.1"/>
    </source>
</evidence>
<dbReference type="Proteomes" id="UP001432027">
    <property type="component" value="Unassembled WGS sequence"/>
</dbReference>
<feature type="non-terminal residue" evidence="1">
    <location>
        <position position="150"/>
    </location>
</feature>
<dbReference type="EMBL" id="BTSX01000001">
    <property type="protein sequence ID" value="GMS79220.1"/>
    <property type="molecule type" value="Genomic_DNA"/>
</dbReference>